<dbReference type="Pfam" id="PF13439">
    <property type="entry name" value="Glyco_transf_4"/>
    <property type="match status" value="1"/>
</dbReference>
<accession>A0A226BXF7</accession>
<dbReference type="PANTHER" id="PTHR45947:SF3">
    <property type="entry name" value="SULFOQUINOVOSYL TRANSFERASE SQD2"/>
    <property type="match status" value="1"/>
</dbReference>
<reference evidence="3 4" key="1">
    <citation type="submission" date="2017-06" db="EMBL/GenBank/DDBJ databases">
        <title>Draft Genome Sequence of Natranaerobius trueperi halophilic, alkalithermophilic bacteria from soda lakes.</title>
        <authorList>
            <person name="Zhao B."/>
        </authorList>
    </citation>
    <scope>NUCLEOTIDE SEQUENCE [LARGE SCALE GENOMIC DNA]</scope>
    <source>
        <strain evidence="3 4">DSM 18760</strain>
    </source>
</reference>
<dbReference type="InterPro" id="IPR050194">
    <property type="entry name" value="Glycosyltransferase_grp1"/>
</dbReference>
<name>A0A226BXF7_9FIRM</name>
<dbReference type="PANTHER" id="PTHR45947">
    <property type="entry name" value="SULFOQUINOVOSYL TRANSFERASE SQD2"/>
    <property type="match status" value="1"/>
</dbReference>
<sequence length="379" mass="42694">MKIGIVCCPTHGGSGVVATELGKQLAKRGHEVHFFSYQVPFRLDKFYPQLYFHEVEVPTYPLFKYPPYSLALASKIAEVVEKEKIDIIHVHYAVPHSVCGNMARDMVSSRTGNQPKVVSTLHGTDITLVGNHPSFFPITKFGMENSDALTCVSKDLEKETRDIFGVRKQISTIYNFIDYEEYRPIENNKDMKIKFAPNDEKLLIHISNFRPVKRVEDVIRIFYNVQKEVPSRLIMVGDGSDRIKAEQLAKDLGITNQIDFLGKQDQIKSLLSIADLLLLPSEKESFGLVALEAMAYKIPVIASQVGGIPEVVLNNETGFVSPLGDINKMAKDAIYLLKNPEELSKFGLAARKRVIDKFSVEKVIPQYEELYIRTLKGGN</sequence>
<keyword evidence="4" id="KW-1185">Reference proteome</keyword>
<dbReference type="EMBL" id="NIQC01000015">
    <property type="protein sequence ID" value="OWZ83601.1"/>
    <property type="molecule type" value="Genomic_DNA"/>
</dbReference>
<evidence type="ECO:0000313" key="3">
    <source>
        <dbReference type="EMBL" id="OWZ83601.1"/>
    </source>
</evidence>
<feature type="domain" description="Glycosyl transferase family 1" evidence="1">
    <location>
        <begin position="188"/>
        <end position="353"/>
    </location>
</feature>
<dbReference type="GO" id="GO:0016757">
    <property type="term" value="F:glycosyltransferase activity"/>
    <property type="evidence" value="ECO:0007669"/>
    <property type="project" value="InterPro"/>
</dbReference>
<dbReference type="Gene3D" id="3.40.50.2000">
    <property type="entry name" value="Glycogen Phosphorylase B"/>
    <property type="match status" value="2"/>
</dbReference>
<feature type="domain" description="Glycosyltransferase subfamily 4-like N-terminal" evidence="2">
    <location>
        <begin position="12"/>
        <end position="180"/>
    </location>
</feature>
<dbReference type="NCBIfam" id="TIGR03999">
    <property type="entry name" value="thiol_BshA"/>
    <property type="match status" value="1"/>
</dbReference>
<dbReference type="AlphaFoldDB" id="A0A226BXF7"/>
<dbReference type="InterPro" id="IPR028098">
    <property type="entry name" value="Glyco_trans_4-like_N"/>
</dbReference>
<evidence type="ECO:0000259" key="1">
    <source>
        <dbReference type="Pfam" id="PF00534"/>
    </source>
</evidence>
<dbReference type="SUPFAM" id="SSF53756">
    <property type="entry name" value="UDP-Glycosyltransferase/glycogen phosphorylase"/>
    <property type="match status" value="1"/>
</dbReference>
<comment type="caution">
    <text evidence="3">The sequence shown here is derived from an EMBL/GenBank/DDBJ whole genome shotgun (WGS) entry which is preliminary data.</text>
</comment>
<proteinExistence type="predicted"/>
<protein>
    <submittedName>
        <fullName evidence="3">N-acetyl-alpha-D-glucosaminyl L-malate synthase BshA</fullName>
    </submittedName>
</protein>
<organism evidence="3 4">
    <name type="scientific">Natranaerobius trueperi</name>
    <dbReference type="NCBI Taxonomy" id="759412"/>
    <lineage>
        <taxon>Bacteria</taxon>
        <taxon>Bacillati</taxon>
        <taxon>Bacillota</taxon>
        <taxon>Clostridia</taxon>
        <taxon>Natranaerobiales</taxon>
        <taxon>Natranaerobiaceae</taxon>
        <taxon>Natranaerobius</taxon>
    </lineage>
</organism>
<dbReference type="Pfam" id="PF00534">
    <property type="entry name" value="Glycos_transf_1"/>
    <property type="match status" value="1"/>
</dbReference>
<evidence type="ECO:0000313" key="4">
    <source>
        <dbReference type="Proteomes" id="UP000214588"/>
    </source>
</evidence>
<dbReference type="GO" id="GO:0071793">
    <property type="term" value="P:bacillithiol biosynthetic process"/>
    <property type="evidence" value="ECO:0007669"/>
    <property type="project" value="InterPro"/>
</dbReference>
<dbReference type="OrthoDB" id="9810929at2"/>
<gene>
    <name evidence="3" type="primary">bshA</name>
    <name evidence="3" type="ORF">CDO51_07780</name>
</gene>
<dbReference type="InterPro" id="IPR023881">
    <property type="entry name" value="Thiol_BshA"/>
</dbReference>
<dbReference type="Proteomes" id="UP000214588">
    <property type="component" value="Unassembled WGS sequence"/>
</dbReference>
<evidence type="ECO:0000259" key="2">
    <source>
        <dbReference type="Pfam" id="PF13439"/>
    </source>
</evidence>
<dbReference type="InterPro" id="IPR001296">
    <property type="entry name" value="Glyco_trans_1"/>
</dbReference>